<feature type="domain" description="Helicase ATP-binding" evidence="3">
    <location>
        <begin position="1"/>
        <end position="155"/>
    </location>
</feature>
<dbReference type="InterPro" id="IPR000330">
    <property type="entry name" value="SNF2_N"/>
</dbReference>
<dbReference type="InterPro" id="IPR049730">
    <property type="entry name" value="SNF2/RAD54-like_C"/>
</dbReference>
<evidence type="ECO:0000259" key="3">
    <source>
        <dbReference type="PROSITE" id="PS51192"/>
    </source>
</evidence>
<feature type="domain" description="Helicase C-terminal" evidence="4">
    <location>
        <begin position="325"/>
        <end position="482"/>
    </location>
</feature>
<dbReference type="CDD" id="cd18793">
    <property type="entry name" value="SF2_C_SNF"/>
    <property type="match status" value="1"/>
</dbReference>
<dbReference type="Pfam" id="PF00176">
    <property type="entry name" value="SNF2-rel_dom"/>
    <property type="match status" value="1"/>
</dbReference>
<gene>
    <name evidence="5" type="ORF">QSP1433_LOCUS12598</name>
</gene>
<reference evidence="5" key="1">
    <citation type="submission" date="2021-01" db="EMBL/GenBank/DDBJ databases">
        <authorList>
            <person name="Corre E."/>
            <person name="Pelletier E."/>
            <person name="Niang G."/>
            <person name="Scheremetjew M."/>
            <person name="Finn R."/>
            <person name="Kale V."/>
            <person name="Holt S."/>
            <person name="Cochrane G."/>
            <person name="Meng A."/>
            <person name="Brown T."/>
            <person name="Cohen L."/>
        </authorList>
    </citation>
    <scope>NUCLEOTIDE SEQUENCE</scope>
    <source>
        <strain evidence="5">NY070348D</strain>
    </source>
</reference>
<proteinExistence type="predicted"/>
<dbReference type="PROSITE" id="PS51194">
    <property type="entry name" value="HELICASE_CTER"/>
    <property type="match status" value="1"/>
</dbReference>
<evidence type="ECO:0000313" key="5">
    <source>
        <dbReference type="EMBL" id="CAD9695750.1"/>
    </source>
</evidence>
<dbReference type="SUPFAM" id="SSF52540">
    <property type="entry name" value="P-loop containing nucleoside triphosphate hydrolases"/>
    <property type="match status" value="2"/>
</dbReference>
<dbReference type="GO" id="GO:0005524">
    <property type="term" value="F:ATP binding"/>
    <property type="evidence" value="ECO:0007669"/>
    <property type="project" value="InterPro"/>
</dbReference>
<dbReference type="Gene3D" id="3.40.50.10810">
    <property type="entry name" value="Tandem AAA-ATPase domain"/>
    <property type="match status" value="1"/>
</dbReference>
<evidence type="ECO:0000256" key="1">
    <source>
        <dbReference type="ARBA" id="ARBA00022801"/>
    </source>
</evidence>
<feature type="region of interest" description="Disordered" evidence="2">
    <location>
        <begin position="494"/>
        <end position="537"/>
    </location>
</feature>
<evidence type="ECO:0000256" key="2">
    <source>
        <dbReference type="SAM" id="MobiDB-lite"/>
    </source>
</evidence>
<evidence type="ECO:0008006" key="6">
    <source>
        <dbReference type="Google" id="ProtNLM"/>
    </source>
</evidence>
<keyword evidence="1" id="KW-0378">Hydrolase</keyword>
<dbReference type="PROSITE" id="PS51192">
    <property type="entry name" value="HELICASE_ATP_BIND_1"/>
    <property type="match status" value="1"/>
</dbReference>
<dbReference type="Gene3D" id="1.20.120.850">
    <property type="entry name" value="SWI2/SNF2 ATPases, N-terminal domain"/>
    <property type="match status" value="1"/>
</dbReference>
<dbReference type="InterPro" id="IPR050496">
    <property type="entry name" value="SNF2_RAD54_helicase_repair"/>
</dbReference>
<dbReference type="InterPro" id="IPR038718">
    <property type="entry name" value="SNF2-like_sf"/>
</dbReference>
<dbReference type="GO" id="GO:0006283">
    <property type="term" value="P:transcription-coupled nucleotide-excision repair"/>
    <property type="evidence" value="ECO:0007669"/>
    <property type="project" value="TreeGrafter"/>
</dbReference>
<dbReference type="InterPro" id="IPR027417">
    <property type="entry name" value="P-loop_NTPase"/>
</dbReference>
<dbReference type="SMART" id="SM00487">
    <property type="entry name" value="DEXDc"/>
    <property type="match status" value="1"/>
</dbReference>
<dbReference type="AlphaFoldDB" id="A0A7S2WMT0"/>
<sequence>MGLGKTVQIASFLGALKDSDILLPSIICCPATTIAQWVGELNKWAPRVHVLVLHASGGAVPEGGWSKQKVINKIRKSGDVVVTTYGGLRGNQDLILQRRWGYVILDEGHKIRNPDADITLVCKQVQTVHRLVMTGSPIQNNLKELWSLFDFVAPGRLGTLPMFENQFSVPINAGGYANASAMQVRMAYRCALVLKETIEPYLLRRLKKDVAQSLPQKLEQVLFCNLTKVQRDAYEKFLNRPDVEHMIQGARNGVSKKTTFKYIRALQHICNHPDLFFEKESTAGSNILSGFHQNDRSLFDGLDRDFILDLKNVDKLVKRSGKLMVLRIIMKEWKAQGHRVLLFSQGRLMLDYLEAFVKGEGYTYMRMDGTTSIKSRSGLIDGFNDKSGGVFVFLLTTKVGGLGINLIGADRVILFDPDWNPSTDIQARERAWRIGQDKQVTIYRLITSGTIEEKMYHRQIFKQYLTNKILSDPRQRRFFKYSSMRDLFTLGDAGGDDSAHERTARLSSGVRRRRRQTRSTRAAAAVEDEDEEAIREQEAQDLQAAQSAAMAANTETSDMFVHGAVDATAEEKSDENQNILQSLFDGGSGGFRQAFSHDTVEESARSTPDQRILEQEASRVARRAAAALRRDQQAVQRDNSNIHVPTWTGQNGLGGRFGGSSSTQLLAQLRQRSADPTAEIESTPIDENDPHVQLMRSLHRYLSRGACSTQDILNNFKNHPLKDDPGAFRELLRQLATCENGIWSLKDEYRN</sequence>
<accession>A0A7S2WMT0</accession>
<dbReference type="SMART" id="SM00490">
    <property type="entry name" value="HELICc"/>
    <property type="match status" value="1"/>
</dbReference>
<name>A0A7S2WMT0_9STRA</name>
<dbReference type="Gene3D" id="3.40.50.300">
    <property type="entry name" value="P-loop containing nucleotide triphosphate hydrolases"/>
    <property type="match status" value="1"/>
</dbReference>
<dbReference type="GO" id="GO:0005634">
    <property type="term" value="C:nucleus"/>
    <property type="evidence" value="ECO:0007669"/>
    <property type="project" value="TreeGrafter"/>
</dbReference>
<dbReference type="EMBL" id="HBHK01019895">
    <property type="protein sequence ID" value="CAD9695750.1"/>
    <property type="molecule type" value="Transcribed_RNA"/>
</dbReference>
<dbReference type="GO" id="GO:0016787">
    <property type="term" value="F:hydrolase activity"/>
    <property type="evidence" value="ECO:0007669"/>
    <property type="project" value="UniProtKB-KW"/>
</dbReference>
<dbReference type="InterPro" id="IPR001650">
    <property type="entry name" value="Helicase_C-like"/>
</dbReference>
<dbReference type="FunFam" id="3.40.50.10810:FF:000094">
    <property type="entry name" value="DNA excision repair protein ERCC-6"/>
    <property type="match status" value="1"/>
</dbReference>
<feature type="compositionally biased region" description="Low complexity" evidence="2">
    <location>
        <begin position="629"/>
        <end position="638"/>
    </location>
</feature>
<dbReference type="Pfam" id="PF00271">
    <property type="entry name" value="Helicase_C"/>
    <property type="match status" value="1"/>
</dbReference>
<protein>
    <recommendedName>
        <fullName evidence="6">DNA excision repair protein ERCC-6</fullName>
    </recommendedName>
</protein>
<dbReference type="PANTHER" id="PTHR45629">
    <property type="entry name" value="SNF2/RAD54 FAMILY MEMBER"/>
    <property type="match status" value="1"/>
</dbReference>
<dbReference type="PANTHER" id="PTHR45629:SF7">
    <property type="entry name" value="DNA EXCISION REPAIR PROTEIN ERCC-6-RELATED"/>
    <property type="match status" value="1"/>
</dbReference>
<dbReference type="GO" id="GO:0008094">
    <property type="term" value="F:ATP-dependent activity, acting on DNA"/>
    <property type="evidence" value="ECO:0007669"/>
    <property type="project" value="TreeGrafter"/>
</dbReference>
<dbReference type="InterPro" id="IPR014001">
    <property type="entry name" value="Helicase_ATP-bd"/>
</dbReference>
<evidence type="ECO:0000259" key="4">
    <source>
        <dbReference type="PROSITE" id="PS51194"/>
    </source>
</evidence>
<feature type="compositionally biased region" description="Polar residues" evidence="2">
    <location>
        <begin position="639"/>
        <end position="650"/>
    </location>
</feature>
<feature type="region of interest" description="Disordered" evidence="2">
    <location>
        <begin position="629"/>
        <end position="652"/>
    </location>
</feature>
<organism evidence="5">
    <name type="scientific">Mucochytrium quahogii</name>
    <dbReference type="NCBI Taxonomy" id="96639"/>
    <lineage>
        <taxon>Eukaryota</taxon>
        <taxon>Sar</taxon>
        <taxon>Stramenopiles</taxon>
        <taxon>Bigyra</taxon>
        <taxon>Labyrinthulomycetes</taxon>
        <taxon>Thraustochytrida</taxon>
        <taxon>Thraustochytriidae</taxon>
        <taxon>Mucochytrium</taxon>
    </lineage>
</organism>